<dbReference type="GO" id="GO:0005524">
    <property type="term" value="F:ATP binding"/>
    <property type="evidence" value="ECO:0007669"/>
    <property type="project" value="UniProtKB-KW"/>
</dbReference>
<keyword evidence="4" id="KW-1185">Reference proteome</keyword>
<dbReference type="GO" id="GO:0006310">
    <property type="term" value="P:DNA recombination"/>
    <property type="evidence" value="ECO:0007669"/>
    <property type="project" value="UniProtKB-KW"/>
</dbReference>
<dbReference type="Pfam" id="PF05970">
    <property type="entry name" value="PIF1"/>
    <property type="match status" value="1"/>
</dbReference>
<evidence type="ECO:0000256" key="1">
    <source>
        <dbReference type="RuleBase" id="RU363044"/>
    </source>
</evidence>
<keyword evidence="1" id="KW-0234">DNA repair</keyword>
<keyword evidence="1" id="KW-0347">Helicase</keyword>
<dbReference type="Gene3D" id="3.40.50.300">
    <property type="entry name" value="P-loop containing nucleotide triphosphate hydrolases"/>
    <property type="match status" value="1"/>
</dbReference>
<gene>
    <name evidence="3" type="ORF">DPMN_040436</name>
</gene>
<accession>A0A9D4CVA6</accession>
<dbReference type="GO" id="GO:0016787">
    <property type="term" value="F:hydrolase activity"/>
    <property type="evidence" value="ECO:0007669"/>
    <property type="project" value="UniProtKB-KW"/>
</dbReference>
<keyword evidence="1" id="KW-0547">Nucleotide-binding</keyword>
<name>A0A9D4CVA6_DREPO</name>
<keyword evidence="1" id="KW-0227">DNA damage</keyword>
<evidence type="ECO:0000313" key="3">
    <source>
        <dbReference type="EMBL" id="KAH3733997.1"/>
    </source>
</evidence>
<dbReference type="GO" id="GO:0043139">
    <property type="term" value="F:5'-3' DNA helicase activity"/>
    <property type="evidence" value="ECO:0007669"/>
    <property type="project" value="UniProtKB-EC"/>
</dbReference>
<dbReference type="GO" id="GO:0006281">
    <property type="term" value="P:DNA repair"/>
    <property type="evidence" value="ECO:0007669"/>
    <property type="project" value="UniProtKB-KW"/>
</dbReference>
<comment type="caution">
    <text evidence="3">The sequence shown here is derived from an EMBL/GenBank/DDBJ whole genome shotgun (WGS) entry which is preliminary data.</text>
</comment>
<comment type="similarity">
    <text evidence="1">Belongs to the helicase family.</text>
</comment>
<dbReference type="EC" id="5.6.2.3" evidence="1"/>
<evidence type="ECO:0000313" key="4">
    <source>
        <dbReference type="Proteomes" id="UP000828390"/>
    </source>
</evidence>
<comment type="catalytic activity">
    <reaction evidence="1">
        <text>ATP + H2O = ADP + phosphate + H(+)</text>
        <dbReference type="Rhea" id="RHEA:13065"/>
        <dbReference type="ChEBI" id="CHEBI:15377"/>
        <dbReference type="ChEBI" id="CHEBI:15378"/>
        <dbReference type="ChEBI" id="CHEBI:30616"/>
        <dbReference type="ChEBI" id="CHEBI:43474"/>
        <dbReference type="ChEBI" id="CHEBI:456216"/>
        <dbReference type="EC" id="5.6.2.3"/>
    </reaction>
</comment>
<dbReference type="PANTHER" id="PTHR47642:SF5">
    <property type="entry name" value="ATP-DEPENDENT DNA HELICASE"/>
    <property type="match status" value="1"/>
</dbReference>
<dbReference type="EMBL" id="JAIWYP010000011">
    <property type="protein sequence ID" value="KAH3733997.1"/>
    <property type="molecule type" value="Genomic_DNA"/>
</dbReference>
<dbReference type="InterPro" id="IPR010285">
    <property type="entry name" value="DNA_helicase_pif1-like_DEAD"/>
</dbReference>
<dbReference type="InterPro" id="IPR027417">
    <property type="entry name" value="P-loop_NTPase"/>
</dbReference>
<keyword evidence="1" id="KW-0067">ATP-binding</keyword>
<dbReference type="SUPFAM" id="SSF52540">
    <property type="entry name" value="P-loop containing nucleoside triphosphate hydrolases"/>
    <property type="match status" value="2"/>
</dbReference>
<proteinExistence type="inferred from homology"/>
<organism evidence="3 4">
    <name type="scientific">Dreissena polymorpha</name>
    <name type="common">Zebra mussel</name>
    <name type="synonym">Mytilus polymorpha</name>
    <dbReference type="NCBI Taxonomy" id="45954"/>
    <lineage>
        <taxon>Eukaryota</taxon>
        <taxon>Metazoa</taxon>
        <taxon>Spiralia</taxon>
        <taxon>Lophotrochozoa</taxon>
        <taxon>Mollusca</taxon>
        <taxon>Bivalvia</taxon>
        <taxon>Autobranchia</taxon>
        <taxon>Heteroconchia</taxon>
        <taxon>Euheterodonta</taxon>
        <taxon>Imparidentia</taxon>
        <taxon>Neoheterodontei</taxon>
        <taxon>Myida</taxon>
        <taxon>Dreissenoidea</taxon>
        <taxon>Dreissenidae</taxon>
        <taxon>Dreissena</taxon>
    </lineage>
</organism>
<dbReference type="AlphaFoldDB" id="A0A9D4CVA6"/>
<protein>
    <recommendedName>
        <fullName evidence="1">ATP-dependent DNA helicase</fullName>
        <ecNumber evidence="1">5.6.2.3</ecNumber>
    </recommendedName>
</protein>
<evidence type="ECO:0000259" key="2">
    <source>
        <dbReference type="Pfam" id="PF05970"/>
    </source>
</evidence>
<feature type="domain" description="DNA helicase Pif1-like DEAD-box helicase" evidence="2">
    <location>
        <begin position="53"/>
        <end position="143"/>
    </location>
</feature>
<comment type="cofactor">
    <cofactor evidence="1">
        <name>Mg(2+)</name>
        <dbReference type="ChEBI" id="CHEBI:18420"/>
    </cofactor>
</comment>
<dbReference type="InterPro" id="IPR051055">
    <property type="entry name" value="PIF1_helicase"/>
</dbReference>
<sequence>MHGDHHNINLMTFRFQVLKPMTIHKWCGVGDGRMCGIKLRGMMATDDRLIPARNRILSTDILIIDEISMFSRRMFNMLETVLRIKDTSHTFGNIQIIVVGDFLQLPPVRNLRYEDLGEFAFTSKFWPPHSIFLDSVFRQRDESLISLIRVIFRATQ</sequence>
<dbReference type="PANTHER" id="PTHR47642">
    <property type="entry name" value="ATP-DEPENDENT DNA HELICASE"/>
    <property type="match status" value="1"/>
</dbReference>
<reference evidence="3" key="1">
    <citation type="journal article" date="2019" name="bioRxiv">
        <title>The Genome of the Zebra Mussel, Dreissena polymorpha: A Resource for Invasive Species Research.</title>
        <authorList>
            <person name="McCartney M.A."/>
            <person name="Auch B."/>
            <person name="Kono T."/>
            <person name="Mallez S."/>
            <person name="Zhang Y."/>
            <person name="Obille A."/>
            <person name="Becker A."/>
            <person name="Abrahante J.E."/>
            <person name="Garbe J."/>
            <person name="Badalamenti J.P."/>
            <person name="Herman A."/>
            <person name="Mangelson H."/>
            <person name="Liachko I."/>
            <person name="Sullivan S."/>
            <person name="Sone E.D."/>
            <person name="Koren S."/>
            <person name="Silverstein K.A.T."/>
            <person name="Beckman K.B."/>
            <person name="Gohl D.M."/>
        </authorList>
    </citation>
    <scope>NUCLEOTIDE SEQUENCE</scope>
    <source>
        <strain evidence="3">Duluth1</strain>
        <tissue evidence="3">Whole animal</tissue>
    </source>
</reference>
<keyword evidence="1" id="KW-0378">Hydrolase</keyword>
<keyword evidence="1" id="KW-0233">DNA recombination</keyword>
<dbReference type="Proteomes" id="UP000828390">
    <property type="component" value="Unassembled WGS sequence"/>
</dbReference>
<reference evidence="3" key="2">
    <citation type="submission" date="2020-11" db="EMBL/GenBank/DDBJ databases">
        <authorList>
            <person name="McCartney M.A."/>
            <person name="Auch B."/>
            <person name="Kono T."/>
            <person name="Mallez S."/>
            <person name="Becker A."/>
            <person name="Gohl D.M."/>
            <person name="Silverstein K.A.T."/>
            <person name="Koren S."/>
            <person name="Bechman K.B."/>
            <person name="Herman A."/>
            <person name="Abrahante J.E."/>
            <person name="Garbe J."/>
        </authorList>
    </citation>
    <scope>NUCLEOTIDE SEQUENCE</scope>
    <source>
        <strain evidence="3">Duluth1</strain>
        <tissue evidence="3">Whole animal</tissue>
    </source>
</reference>
<dbReference type="GO" id="GO:0000723">
    <property type="term" value="P:telomere maintenance"/>
    <property type="evidence" value="ECO:0007669"/>
    <property type="project" value="InterPro"/>
</dbReference>